<keyword evidence="6" id="KW-1185">Reference proteome</keyword>
<dbReference type="NCBIfam" id="TIGR01727">
    <property type="entry name" value="oligo_HPY"/>
    <property type="match status" value="1"/>
</dbReference>
<dbReference type="Gene3D" id="3.40.50.300">
    <property type="entry name" value="P-loop containing nucleotide triphosphate hydrolases"/>
    <property type="match status" value="1"/>
</dbReference>
<evidence type="ECO:0000313" key="6">
    <source>
        <dbReference type="Proteomes" id="UP000001137"/>
    </source>
</evidence>
<accession>A8MBH4</accession>
<dbReference type="EMBL" id="CP000852">
    <property type="protein sequence ID" value="ABW02707.1"/>
    <property type="molecule type" value="Genomic_DNA"/>
</dbReference>
<dbReference type="PROSITE" id="PS50893">
    <property type="entry name" value="ABC_TRANSPORTER_2"/>
    <property type="match status" value="1"/>
</dbReference>
<proteinExistence type="predicted"/>
<organism evidence="5 6">
    <name type="scientific">Caldivirga maquilingensis (strain ATCC 700844 / DSM 13496 / JCM 10307 / IC-167)</name>
    <dbReference type="NCBI Taxonomy" id="397948"/>
    <lineage>
        <taxon>Archaea</taxon>
        <taxon>Thermoproteota</taxon>
        <taxon>Thermoprotei</taxon>
        <taxon>Thermoproteales</taxon>
        <taxon>Thermoproteaceae</taxon>
        <taxon>Caldivirga</taxon>
    </lineage>
</organism>
<dbReference type="Proteomes" id="UP000001137">
    <property type="component" value="Chromosome"/>
</dbReference>
<dbReference type="RefSeq" id="WP_012186926.1">
    <property type="nucleotide sequence ID" value="NC_009954.1"/>
</dbReference>
<dbReference type="FunFam" id="3.40.50.300:FF:000016">
    <property type="entry name" value="Oligopeptide ABC transporter ATP-binding component"/>
    <property type="match status" value="1"/>
</dbReference>
<feature type="domain" description="ABC transporter" evidence="4">
    <location>
        <begin position="6"/>
        <end position="256"/>
    </location>
</feature>
<gene>
    <name evidence="5" type="ordered locus">Cmaq_1890</name>
</gene>
<sequence length="321" mass="35572">MPLLSIRNLNVEYRLPDLKIAVKALKGVNIDVNKGDIVGVVGESGSGKSTLALAIMRMLKPPAIIRSGSIYFNGVDLLALSEHEFNSKYRWVKVSMVPQASQNIFNPTMRIKDHFLDTAKAHGITNENEVLKKASEMLEFTKLNPARVFNLYPHQLSGGMKQRVAISLALFLNPELVIMDEPTAALDVVTQMDILNLVKSINEKLGTTIIFITHDISIIPVIASSVVVLYNGEVMEVGPMEDIIIDPKHPYTKALVQSTPSLSSSADEVKPIPGEPPNPLEDIQGCPFWPRCPYVMDVCKTDKPGEYNVNGRIVRCYLYEK</sequence>
<dbReference type="GO" id="GO:0015833">
    <property type="term" value="P:peptide transport"/>
    <property type="evidence" value="ECO:0007669"/>
    <property type="project" value="InterPro"/>
</dbReference>
<dbReference type="SMART" id="SM00382">
    <property type="entry name" value="AAA"/>
    <property type="match status" value="1"/>
</dbReference>
<dbReference type="GeneID" id="5710236"/>
<dbReference type="GO" id="GO:0005524">
    <property type="term" value="F:ATP binding"/>
    <property type="evidence" value="ECO:0007669"/>
    <property type="project" value="UniProtKB-KW"/>
</dbReference>
<dbReference type="OrthoDB" id="18209at2157"/>
<dbReference type="KEGG" id="cma:Cmaq_1890"/>
<reference evidence="5 6" key="1">
    <citation type="submission" date="2007-10" db="EMBL/GenBank/DDBJ databases">
        <title>Complete sequence of Caldivirga maquilingensis IC-167.</title>
        <authorList>
            <consortium name="US DOE Joint Genome Institute"/>
            <person name="Copeland A."/>
            <person name="Lucas S."/>
            <person name="Lapidus A."/>
            <person name="Barry K."/>
            <person name="Glavina del Rio T."/>
            <person name="Dalin E."/>
            <person name="Tice H."/>
            <person name="Pitluck S."/>
            <person name="Saunders E."/>
            <person name="Brettin T."/>
            <person name="Bruce D."/>
            <person name="Detter J.C."/>
            <person name="Han C."/>
            <person name="Schmutz J."/>
            <person name="Larimer F."/>
            <person name="Land M."/>
            <person name="Hauser L."/>
            <person name="Kyrpides N."/>
            <person name="Ivanova N."/>
            <person name="Biddle J.F."/>
            <person name="Zhang Z."/>
            <person name="Fitz-Gibbon S.T."/>
            <person name="Lowe T.M."/>
            <person name="Saltikov C."/>
            <person name="House C.H."/>
            <person name="Richardson P."/>
        </authorList>
    </citation>
    <scope>NUCLEOTIDE SEQUENCE [LARGE SCALE GENOMIC DNA]</scope>
    <source>
        <strain evidence="6">ATCC 700844 / DSM 13496 / JCM 10307 / IC-167</strain>
    </source>
</reference>
<dbReference type="Pfam" id="PF00005">
    <property type="entry name" value="ABC_tran"/>
    <property type="match status" value="1"/>
</dbReference>
<keyword evidence="3" id="KW-0067">ATP-binding</keyword>
<dbReference type="PROSITE" id="PS00211">
    <property type="entry name" value="ABC_TRANSPORTER_1"/>
    <property type="match status" value="1"/>
</dbReference>
<evidence type="ECO:0000259" key="4">
    <source>
        <dbReference type="PROSITE" id="PS50893"/>
    </source>
</evidence>
<dbReference type="CDD" id="cd03257">
    <property type="entry name" value="ABC_NikE_OppD_transporters"/>
    <property type="match status" value="1"/>
</dbReference>
<dbReference type="HOGENOM" id="CLU_000604_1_23_2"/>
<dbReference type="InterPro" id="IPR003593">
    <property type="entry name" value="AAA+_ATPase"/>
</dbReference>
<dbReference type="InterPro" id="IPR027417">
    <property type="entry name" value="P-loop_NTPase"/>
</dbReference>
<dbReference type="GO" id="GO:0016887">
    <property type="term" value="F:ATP hydrolysis activity"/>
    <property type="evidence" value="ECO:0007669"/>
    <property type="project" value="InterPro"/>
</dbReference>
<dbReference type="InterPro" id="IPR013563">
    <property type="entry name" value="Oligopep_ABC_C"/>
</dbReference>
<keyword evidence="2" id="KW-0547">Nucleotide-binding</keyword>
<dbReference type="AlphaFoldDB" id="A8MBH4"/>
<evidence type="ECO:0000256" key="1">
    <source>
        <dbReference type="ARBA" id="ARBA00022448"/>
    </source>
</evidence>
<evidence type="ECO:0000256" key="2">
    <source>
        <dbReference type="ARBA" id="ARBA00022741"/>
    </source>
</evidence>
<evidence type="ECO:0000313" key="5">
    <source>
        <dbReference type="EMBL" id="ABW02707.1"/>
    </source>
</evidence>
<dbReference type="Pfam" id="PF08352">
    <property type="entry name" value="oligo_HPY"/>
    <property type="match status" value="1"/>
</dbReference>
<dbReference type="PANTHER" id="PTHR43067:SF3">
    <property type="entry name" value="MALTOSE ABC TRANSPORTER, ATP-BINDING PROTEIN"/>
    <property type="match status" value="1"/>
</dbReference>
<protein>
    <submittedName>
        <fullName evidence="5">Oligopeptide/dipeptide ABC transporter, ATPase subunit</fullName>
    </submittedName>
</protein>
<dbReference type="STRING" id="397948.Cmaq_1890"/>
<keyword evidence="1" id="KW-0813">Transport</keyword>
<dbReference type="InterPro" id="IPR003439">
    <property type="entry name" value="ABC_transporter-like_ATP-bd"/>
</dbReference>
<dbReference type="PANTHER" id="PTHR43067">
    <property type="entry name" value="OLIGOPEPTIDE/DIPEPTIDE ABC TRANSPORTER, ATPASE SUBUNIT"/>
    <property type="match status" value="1"/>
</dbReference>
<dbReference type="SUPFAM" id="SSF52540">
    <property type="entry name" value="P-loop containing nucleoside triphosphate hydrolases"/>
    <property type="match status" value="1"/>
</dbReference>
<name>A8MBH4_CALMQ</name>
<dbReference type="eggNOG" id="arCOG00181">
    <property type="taxonomic scope" value="Archaea"/>
</dbReference>
<dbReference type="InterPro" id="IPR017871">
    <property type="entry name" value="ABC_transporter-like_CS"/>
</dbReference>
<evidence type="ECO:0000256" key="3">
    <source>
        <dbReference type="ARBA" id="ARBA00022840"/>
    </source>
</evidence>